<organism evidence="2 3">
    <name type="scientific">Eutypa lata (strain UCR-EL1)</name>
    <name type="common">Grapevine dieback disease fungus</name>
    <name type="synonym">Eutypa armeniacae</name>
    <dbReference type="NCBI Taxonomy" id="1287681"/>
    <lineage>
        <taxon>Eukaryota</taxon>
        <taxon>Fungi</taxon>
        <taxon>Dikarya</taxon>
        <taxon>Ascomycota</taxon>
        <taxon>Pezizomycotina</taxon>
        <taxon>Sordariomycetes</taxon>
        <taxon>Xylariomycetidae</taxon>
        <taxon>Xylariales</taxon>
        <taxon>Diatrypaceae</taxon>
        <taxon>Eutypa</taxon>
    </lineage>
</organism>
<dbReference type="eggNOG" id="ENOG502R1TU">
    <property type="taxonomic scope" value="Eukaryota"/>
</dbReference>
<dbReference type="SUPFAM" id="SSF51905">
    <property type="entry name" value="FAD/NAD(P)-binding domain"/>
    <property type="match status" value="1"/>
</dbReference>
<dbReference type="KEGG" id="ela:UCREL1_3598"/>
<dbReference type="EMBL" id="KB706095">
    <property type="protein sequence ID" value="EMR69374.1"/>
    <property type="molecule type" value="Genomic_DNA"/>
</dbReference>
<feature type="signal peptide" evidence="1">
    <location>
        <begin position="1"/>
        <end position="18"/>
    </location>
</feature>
<dbReference type="HOGENOM" id="CLU_028280_0_0_1"/>
<proteinExistence type="predicted"/>
<keyword evidence="1" id="KW-0732">Signal</keyword>
<feature type="chain" id="PRO_5004084915" evidence="1">
    <location>
        <begin position="19"/>
        <end position="490"/>
    </location>
</feature>
<dbReference type="Gene3D" id="3.30.70.1990">
    <property type="match status" value="1"/>
</dbReference>
<accession>M7SS93</accession>
<reference evidence="3" key="1">
    <citation type="journal article" date="2013" name="Genome Announc.">
        <title>Draft genome sequence of the grapevine dieback fungus Eutypa lata UCR-EL1.</title>
        <authorList>
            <person name="Blanco-Ulate B."/>
            <person name="Rolshausen P.E."/>
            <person name="Cantu D."/>
        </authorList>
    </citation>
    <scope>NUCLEOTIDE SEQUENCE [LARGE SCALE GENOMIC DNA]</scope>
    <source>
        <strain evidence="3">UCR-EL1</strain>
    </source>
</reference>
<dbReference type="GO" id="GO:0016491">
    <property type="term" value="F:oxidoreductase activity"/>
    <property type="evidence" value="ECO:0007669"/>
    <property type="project" value="TreeGrafter"/>
</dbReference>
<dbReference type="OrthoDB" id="68575at2759"/>
<gene>
    <name evidence="2" type="ORF">UCREL1_3598</name>
</gene>
<dbReference type="PANTHER" id="PTHR42923">
    <property type="entry name" value="PROTOPORPHYRINOGEN OXIDASE"/>
    <property type="match status" value="1"/>
</dbReference>
<sequence length="490" mass="54232">MNLASLLALISYVELVASRDWSLFDTNDGQWSEVIERDVCIIGGGASGVHAAVSLVDLNKTVVVVERNGRLGGHTHTYTDPKTGLPIDIGVVVFQPLQVVYDFFSKFDLPLLNMSSITPNEPGQPANMSQPANLYNTIRKDVDFRNGSEVVRTIDPGASDAFQRVAEVLANYAYLLDGYDLPDPVPEDLYMPFGNFLEKYNLTAAFQTVYQISQGMGDLLDKSTIYAIKYFNLGDFQALAEGYLTHARGNNSELYTKAGEYIGESNVLLESNVVVTNRKNTTSGRPEILVSTRGEGLKLLSCGQILLTIPPMLENLRGWDLTTEEDAVFSQYITANGYYTGLVKGVGLNQTLSYYNSATSTPFNIPVLPAIYALAPVGVLDDTWFVKFGANNPTMTDAEVKSYAVRQIQTIQRAANVTVTEPEWLDYQSHTPFQLQVRPEAIKDGFFKDLTALQGGLDNTMFYSGAAFHMPYSTYLWRYNQDVVIPMMTS</sequence>
<dbReference type="AlphaFoldDB" id="M7SS93"/>
<dbReference type="Proteomes" id="UP000012174">
    <property type="component" value="Unassembled WGS sequence"/>
</dbReference>
<evidence type="ECO:0000256" key="1">
    <source>
        <dbReference type="SAM" id="SignalP"/>
    </source>
</evidence>
<protein>
    <submittedName>
        <fullName evidence="2">Putative amine flavin-containing superfamily protein</fullName>
    </submittedName>
</protein>
<keyword evidence="3" id="KW-1185">Reference proteome</keyword>
<dbReference type="OMA" id="AFHAHNS"/>
<dbReference type="PANTHER" id="PTHR42923:SF26">
    <property type="entry name" value="FMN REDUCTASE LOT6, PUTATIVE (AFU_ORTHOLOGUE AFUA_7G06600)-RELATED"/>
    <property type="match status" value="1"/>
</dbReference>
<dbReference type="Pfam" id="PF13450">
    <property type="entry name" value="NAD_binding_8"/>
    <property type="match status" value="1"/>
</dbReference>
<dbReference type="InterPro" id="IPR036188">
    <property type="entry name" value="FAD/NAD-bd_sf"/>
</dbReference>
<dbReference type="InterPro" id="IPR050464">
    <property type="entry name" value="Zeta_carotene_desat/Oxidored"/>
</dbReference>
<evidence type="ECO:0000313" key="3">
    <source>
        <dbReference type="Proteomes" id="UP000012174"/>
    </source>
</evidence>
<evidence type="ECO:0000313" key="2">
    <source>
        <dbReference type="EMBL" id="EMR69374.1"/>
    </source>
</evidence>
<dbReference type="Gene3D" id="3.50.50.60">
    <property type="entry name" value="FAD/NAD(P)-binding domain"/>
    <property type="match status" value="1"/>
</dbReference>
<name>M7SS93_EUTLA</name>
<dbReference type="Gene3D" id="1.10.405.20">
    <property type="match status" value="1"/>
</dbReference>